<dbReference type="InterPro" id="IPR024787">
    <property type="entry name" value="EcsC"/>
</dbReference>
<reference evidence="2 3" key="1">
    <citation type="submission" date="2019-10" db="EMBL/GenBank/DDBJ databases">
        <title>Bifidobacterium from non-human primates.</title>
        <authorList>
            <person name="Modesto M."/>
        </authorList>
    </citation>
    <scope>NUCLEOTIDE SEQUENCE [LARGE SCALE GENOMIC DNA]</scope>
    <source>
        <strain evidence="2 3">SMA1</strain>
    </source>
</reference>
<protein>
    <submittedName>
        <fullName evidence="2">EcsC family protein</fullName>
    </submittedName>
</protein>
<organism evidence="2 3">
    <name type="scientific">Bifidobacterium saimiriisciurei</name>
    <dbReference type="NCBI Taxonomy" id="2661627"/>
    <lineage>
        <taxon>Bacteria</taxon>
        <taxon>Bacillati</taxon>
        <taxon>Actinomycetota</taxon>
        <taxon>Actinomycetes</taxon>
        <taxon>Bifidobacteriales</taxon>
        <taxon>Bifidobacteriaceae</taxon>
        <taxon>Bifidobacterium</taxon>
    </lineage>
</organism>
<evidence type="ECO:0000313" key="2">
    <source>
        <dbReference type="EMBL" id="NEH10612.1"/>
    </source>
</evidence>
<accession>A0ABX0C5Z3</accession>
<sequence>MKDVASNVSAPSLTEEQMSEILDKCYAAALNGIPKVSKSSDALAQEYLDRYDSPEKAARMFIANQIAKCSTSGFVTGFGGFITMPVTIPANITSVIYVQMRMIAALAYMGGYDPHDDEVQTLAYMCLVGTSITDIVKKTGIEVANKVTMAMLKKLPGQVLMNINKKVGFRLLTKFGSKGAINLVKVVPVAGALVGAGMDFAGTKIIADKAYNVFLLNDID</sequence>
<evidence type="ECO:0000313" key="3">
    <source>
        <dbReference type="Proteomes" id="UP000475155"/>
    </source>
</evidence>
<name>A0ABX0C5Z3_9BIFI</name>
<evidence type="ECO:0000313" key="1">
    <source>
        <dbReference type="EMBL" id="NEH10605.1"/>
    </source>
</evidence>
<comment type="caution">
    <text evidence="2">The sequence shown here is derived from an EMBL/GenBank/DDBJ whole genome shotgun (WGS) entry which is preliminary data.</text>
</comment>
<proteinExistence type="predicted"/>
<dbReference type="EMBL" id="WHZU01000001">
    <property type="protein sequence ID" value="NEH10612.1"/>
    <property type="molecule type" value="Genomic_DNA"/>
</dbReference>
<gene>
    <name evidence="1" type="ORF">GFD18_00585</name>
    <name evidence="2" type="ORF">GFD18_00630</name>
</gene>
<dbReference type="Pfam" id="PF12787">
    <property type="entry name" value="EcsC"/>
    <property type="match status" value="1"/>
</dbReference>
<dbReference type="EMBL" id="WHZU01000001">
    <property type="protein sequence ID" value="NEH10605.1"/>
    <property type="molecule type" value="Genomic_DNA"/>
</dbReference>
<keyword evidence="3" id="KW-1185">Reference proteome</keyword>
<dbReference type="Proteomes" id="UP000475155">
    <property type="component" value="Unassembled WGS sequence"/>
</dbReference>